<dbReference type="RefSeq" id="WP_115549860.1">
    <property type="nucleotide sequence ID" value="NZ_QRGP01000002.1"/>
</dbReference>
<organism evidence="1 2">
    <name type="scientific">Sphingorhabdus pulchriflava</name>
    <dbReference type="NCBI Taxonomy" id="2292257"/>
    <lineage>
        <taxon>Bacteria</taxon>
        <taxon>Pseudomonadati</taxon>
        <taxon>Pseudomonadota</taxon>
        <taxon>Alphaproteobacteria</taxon>
        <taxon>Sphingomonadales</taxon>
        <taxon>Sphingomonadaceae</taxon>
        <taxon>Sphingorhabdus</taxon>
    </lineage>
</organism>
<accession>A0A371B599</accession>
<keyword evidence="2" id="KW-1185">Reference proteome</keyword>
<dbReference type="Proteomes" id="UP000263833">
    <property type="component" value="Unassembled WGS sequence"/>
</dbReference>
<dbReference type="OrthoDB" id="7427399at2"/>
<proteinExistence type="predicted"/>
<protein>
    <submittedName>
        <fullName evidence="1">Uncharacterized protein</fullName>
    </submittedName>
</protein>
<name>A0A371B599_9SPHN</name>
<dbReference type="EMBL" id="QRGP01000002">
    <property type="protein sequence ID" value="RDV02759.1"/>
    <property type="molecule type" value="Genomic_DNA"/>
</dbReference>
<reference evidence="2" key="1">
    <citation type="submission" date="2018-08" db="EMBL/GenBank/DDBJ databases">
        <authorList>
            <person name="Kim S.-J."/>
            <person name="Jung G.-Y."/>
        </authorList>
    </citation>
    <scope>NUCLEOTIDE SEQUENCE [LARGE SCALE GENOMIC DNA]</scope>
    <source>
        <strain evidence="2">GY_G</strain>
    </source>
</reference>
<gene>
    <name evidence="1" type="ORF">DXH95_12505</name>
</gene>
<evidence type="ECO:0000313" key="2">
    <source>
        <dbReference type="Proteomes" id="UP000263833"/>
    </source>
</evidence>
<evidence type="ECO:0000313" key="1">
    <source>
        <dbReference type="EMBL" id="RDV02759.1"/>
    </source>
</evidence>
<comment type="caution">
    <text evidence="1">The sequence shown here is derived from an EMBL/GenBank/DDBJ whole genome shotgun (WGS) entry which is preliminary data.</text>
</comment>
<sequence>MIEAPTSGLRGRALIYPVLVIAGWSVGRAFALQSEPAPTEQIIGRVAPKAPHIAVRDPNPELACPFWPGLLDNPIAKSGSVSGNPQPERDGWTFYRPVRIGKQAPHMMRSTEQGAGSGTVQPLPFAQVAAAVPTVPTALTPANLPAAQRQRRIQLYGYSLWRQGSGSDAFAPAAQYGGSQAGLIATWDPFSRVEKGVALLARASATPDGNERELALGARWQLNRHWPISVSAERRFRLDGKDRFAFYAAGGVNDVAIIGKAKLDAYGQAGYVSGKNGGGFFDAHGRMLHPVATLAGLPLSAGAGAWAGGQPGVRRLDVGPTIATRVETRFADFTLQLDWRQRVAGNANPKDGLALTVSTGF</sequence>
<dbReference type="AlphaFoldDB" id="A0A371B599"/>